<dbReference type="SUPFAM" id="SSF53254">
    <property type="entry name" value="Phosphoglycerate mutase-like"/>
    <property type="match status" value="1"/>
</dbReference>
<keyword evidence="3" id="KW-0472">Membrane</keyword>
<name>A0A0N0P5Y5_LEPSE</name>
<feature type="chain" id="PRO_5005857242" evidence="4">
    <location>
        <begin position="26"/>
        <end position="572"/>
    </location>
</feature>
<feature type="transmembrane region" description="Helical" evidence="3">
    <location>
        <begin position="516"/>
        <end position="541"/>
    </location>
</feature>
<sequence>MARLLRLTLVAVVAVALVFFTAAYAQTDAAVAASEVDLEVVMTQVVHRHGARSGIPRFNTSLICTESPCGFLNWAGIEMMLKTGAFLRQRYNEDRTVVNTPLFPSPNYDIEVSYSRSTDVPRTLQSAEAFLRSFFPNTSSQFSSIHTVPFRTDILLNSGAQPWLRFFYLHNQLLLHKVCNPLTDELYPDWTEITRIGKEIFLEGYCSNYTTRSDCVRILFDIAAAKKAVGELDRFPLLEANFEKLQRITRVLFAYEYRYNRSDPLMFRQGGRGQPMLRELVRNMDNKIAGTNKFKLMHYSTHDISLAPVWGTLGDETDTGMLPVFAQVLVMELLKSKSTGAMHVRILRGAPGQSRETNFVFGWDPTWHMQCMNSWGTAYYAEGNVCPYEDFKRYVRWSEPGDARGYCYLDPDFVAIANCPTENTISGRPPRTTVSNTCQFYRISCPAFACGNGYTLNSVSHHCVCSSRACLDGPSTGITTRSGIANVKVAAIEAMPAIEAPANTAVRQSSGLSVGAVVSVSLATFCVGAAIAAAVTAFVCVCSRRRQPNAADKREFSMLVDGRVDLSSAREA</sequence>
<dbReference type="Gene3D" id="3.40.50.1240">
    <property type="entry name" value="Phosphoglycerate mutase-like"/>
    <property type="match status" value="1"/>
</dbReference>
<dbReference type="EMBL" id="LJSK01000106">
    <property type="protein sequence ID" value="KPI86999.1"/>
    <property type="molecule type" value="Genomic_DNA"/>
</dbReference>
<evidence type="ECO:0000313" key="6">
    <source>
        <dbReference type="Proteomes" id="UP000038009"/>
    </source>
</evidence>
<dbReference type="CDD" id="cd07061">
    <property type="entry name" value="HP_HAP_like"/>
    <property type="match status" value="1"/>
</dbReference>
<evidence type="ECO:0000256" key="4">
    <source>
        <dbReference type="SAM" id="SignalP"/>
    </source>
</evidence>
<keyword evidence="6" id="KW-1185">Reference proteome</keyword>
<gene>
    <name evidence="5" type="ORF">ABL78_3910</name>
</gene>
<dbReference type="InterPro" id="IPR050645">
    <property type="entry name" value="Histidine_acid_phosphatase"/>
</dbReference>
<dbReference type="OrthoDB" id="258392at2759"/>
<dbReference type="InterPro" id="IPR000560">
    <property type="entry name" value="His_Pase_clade-2"/>
</dbReference>
<comment type="caution">
    <text evidence="5">The sequence shown here is derived from an EMBL/GenBank/DDBJ whole genome shotgun (WGS) entry which is preliminary data.</text>
</comment>
<organism evidence="5 6">
    <name type="scientific">Leptomonas seymouri</name>
    <dbReference type="NCBI Taxonomy" id="5684"/>
    <lineage>
        <taxon>Eukaryota</taxon>
        <taxon>Discoba</taxon>
        <taxon>Euglenozoa</taxon>
        <taxon>Kinetoplastea</taxon>
        <taxon>Metakinetoplastina</taxon>
        <taxon>Trypanosomatida</taxon>
        <taxon>Trypanosomatidae</taxon>
        <taxon>Leishmaniinae</taxon>
        <taxon>Leptomonas</taxon>
    </lineage>
</organism>
<keyword evidence="2" id="KW-0378">Hydrolase</keyword>
<dbReference type="PANTHER" id="PTHR11567">
    <property type="entry name" value="ACID PHOSPHATASE-RELATED"/>
    <property type="match status" value="1"/>
</dbReference>
<reference evidence="5 6" key="1">
    <citation type="journal article" date="2015" name="PLoS Pathog.">
        <title>Leptomonas seymouri: Adaptations to the Dixenous Life Cycle Analyzed by Genome Sequencing, Transcriptome Profiling and Co-infection with Leishmania donovani.</title>
        <authorList>
            <person name="Kraeva N."/>
            <person name="Butenko A."/>
            <person name="Hlavacova J."/>
            <person name="Kostygov A."/>
            <person name="Myskova J."/>
            <person name="Grybchuk D."/>
            <person name="Lestinova T."/>
            <person name="Votypka J."/>
            <person name="Volf P."/>
            <person name="Opperdoes F."/>
            <person name="Flegontov P."/>
            <person name="Lukes J."/>
            <person name="Yurchenko V."/>
        </authorList>
    </citation>
    <scope>NUCLEOTIDE SEQUENCE [LARGE SCALE GENOMIC DNA]</scope>
    <source>
        <strain evidence="5 6">ATCC 30220</strain>
    </source>
</reference>
<accession>A0A0N0P5Y5</accession>
<keyword evidence="3" id="KW-0812">Transmembrane</keyword>
<keyword evidence="3" id="KW-1133">Transmembrane helix</keyword>
<keyword evidence="4" id="KW-0732">Signal</keyword>
<dbReference type="GO" id="GO:0016791">
    <property type="term" value="F:phosphatase activity"/>
    <property type="evidence" value="ECO:0007669"/>
    <property type="project" value="TreeGrafter"/>
</dbReference>
<dbReference type="Pfam" id="PF00328">
    <property type="entry name" value="His_Phos_2"/>
    <property type="match status" value="1"/>
</dbReference>
<dbReference type="AlphaFoldDB" id="A0A0N0P5Y5"/>
<dbReference type="VEuPathDB" id="TriTrypDB:Lsey_0106_0050"/>
<proteinExistence type="inferred from homology"/>
<feature type="signal peptide" evidence="4">
    <location>
        <begin position="1"/>
        <end position="25"/>
    </location>
</feature>
<dbReference type="OMA" id="LMHYSAH"/>
<evidence type="ECO:0000313" key="5">
    <source>
        <dbReference type="EMBL" id="KPI86999.1"/>
    </source>
</evidence>
<evidence type="ECO:0000256" key="3">
    <source>
        <dbReference type="SAM" id="Phobius"/>
    </source>
</evidence>
<dbReference type="InterPro" id="IPR029033">
    <property type="entry name" value="His_PPase_superfam"/>
</dbReference>
<dbReference type="PANTHER" id="PTHR11567:SF110">
    <property type="entry name" value="2-PHOSPHOXYLOSE PHOSPHATASE 1"/>
    <property type="match status" value="1"/>
</dbReference>
<evidence type="ECO:0000256" key="2">
    <source>
        <dbReference type="ARBA" id="ARBA00022801"/>
    </source>
</evidence>
<evidence type="ECO:0000256" key="1">
    <source>
        <dbReference type="ARBA" id="ARBA00005375"/>
    </source>
</evidence>
<protein>
    <submittedName>
        <fullName evidence="5">Putative membrane-bound acid phosphatase 2</fullName>
    </submittedName>
</protein>
<comment type="similarity">
    <text evidence="1">Belongs to the histidine acid phosphatase family.</text>
</comment>
<dbReference type="Proteomes" id="UP000038009">
    <property type="component" value="Unassembled WGS sequence"/>
</dbReference>